<sequence>MRLNHLNLCVGDLAEAKELFQNLFDFELEQQKGDAMLVMNDRCGFTLVLSNPKAFGGEAPVYPEGYHVGFIVDTPEEVDRFCDRLTDARMHDGTRPRNVRGGYSLYFTALGGILFEVTCFERKQVTAK</sequence>
<dbReference type="Proteomes" id="UP000679779">
    <property type="component" value="Unassembled WGS sequence"/>
</dbReference>
<dbReference type="AlphaFoldDB" id="A0A920C811"/>
<comment type="caution">
    <text evidence="2">The sequence shown here is derived from an EMBL/GenBank/DDBJ whole genome shotgun (WGS) entry which is preliminary data.</text>
</comment>
<gene>
    <name evidence="2" type="ORF">J2TS6_05810</name>
</gene>
<reference evidence="2" key="1">
    <citation type="submission" date="2021-03" db="EMBL/GenBank/DDBJ databases">
        <title>Antimicrobial resistance genes in bacteria isolated from Japanese honey, and their potential for conferring macrolide and lincosamide resistance in the American foulbrood pathogen Paenibacillus larvae.</title>
        <authorList>
            <person name="Okamoto M."/>
            <person name="Kumagai M."/>
            <person name="Kanamori H."/>
            <person name="Takamatsu D."/>
        </authorList>
    </citation>
    <scope>NUCLEOTIDE SEQUENCE</scope>
    <source>
        <strain evidence="2">J2TS6</strain>
    </source>
</reference>
<feature type="domain" description="VOC" evidence="1">
    <location>
        <begin position="2"/>
        <end position="120"/>
    </location>
</feature>
<dbReference type="InterPro" id="IPR037523">
    <property type="entry name" value="VOC_core"/>
</dbReference>
<dbReference type="InterPro" id="IPR029068">
    <property type="entry name" value="Glyas_Bleomycin-R_OHBP_Dase"/>
</dbReference>
<dbReference type="Gene3D" id="3.10.180.10">
    <property type="entry name" value="2,3-Dihydroxybiphenyl 1,2-Dioxygenase, domain 1"/>
    <property type="match status" value="1"/>
</dbReference>
<dbReference type="Pfam" id="PF00903">
    <property type="entry name" value="Glyoxalase"/>
    <property type="match status" value="1"/>
</dbReference>
<dbReference type="RefSeq" id="WP_160038045.1">
    <property type="nucleotide sequence ID" value="NZ_BORQ01000001.1"/>
</dbReference>
<keyword evidence="3" id="KW-1185">Reference proteome</keyword>
<dbReference type="CDD" id="cd06587">
    <property type="entry name" value="VOC"/>
    <property type="match status" value="1"/>
</dbReference>
<proteinExistence type="predicted"/>
<dbReference type="PANTHER" id="PTHR36113:SF3">
    <property type="entry name" value="SLL5075 PROTEIN"/>
    <property type="match status" value="1"/>
</dbReference>
<dbReference type="PROSITE" id="PS51819">
    <property type="entry name" value="VOC"/>
    <property type="match status" value="1"/>
</dbReference>
<dbReference type="EMBL" id="BORQ01000001">
    <property type="protein sequence ID" value="GIO29440.1"/>
    <property type="molecule type" value="Genomic_DNA"/>
</dbReference>
<name>A0A920C811_9BACL</name>
<dbReference type="InterPro" id="IPR004360">
    <property type="entry name" value="Glyas_Fos-R_dOase_dom"/>
</dbReference>
<organism evidence="2 3">
    <name type="scientific">Paenibacillus albilobatus</name>
    <dbReference type="NCBI Taxonomy" id="2716884"/>
    <lineage>
        <taxon>Bacteria</taxon>
        <taxon>Bacillati</taxon>
        <taxon>Bacillota</taxon>
        <taxon>Bacilli</taxon>
        <taxon>Bacillales</taxon>
        <taxon>Paenibacillaceae</taxon>
        <taxon>Paenibacillus</taxon>
    </lineage>
</organism>
<evidence type="ECO:0000259" key="1">
    <source>
        <dbReference type="PROSITE" id="PS51819"/>
    </source>
</evidence>
<dbReference type="InterPro" id="IPR051332">
    <property type="entry name" value="Fosfomycin_Res_Enzymes"/>
</dbReference>
<accession>A0A920C811</accession>
<dbReference type="PANTHER" id="PTHR36113">
    <property type="entry name" value="LYASE, PUTATIVE-RELATED-RELATED"/>
    <property type="match status" value="1"/>
</dbReference>
<protein>
    <submittedName>
        <fullName evidence="2">Glyoxalase</fullName>
    </submittedName>
</protein>
<evidence type="ECO:0000313" key="2">
    <source>
        <dbReference type="EMBL" id="GIO29440.1"/>
    </source>
</evidence>
<evidence type="ECO:0000313" key="3">
    <source>
        <dbReference type="Proteomes" id="UP000679779"/>
    </source>
</evidence>
<dbReference type="SUPFAM" id="SSF54593">
    <property type="entry name" value="Glyoxalase/Bleomycin resistance protein/Dihydroxybiphenyl dioxygenase"/>
    <property type="match status" value="1"/>
</dbReference>